<reference evidence="2 3" key="1">
    <citation type="submission" date="2020-12" db="EMBL/GenBank/DDBJ databases">
        <title>Whole genome sequences of gut porcine anaerobes.</title>
        <authorList>
            <person name="Kubasova T."/>
            <person name="Jahodarova E."/>
            <person name="Rychlik I."/>
        </authorList>
    </citation>
    <scope>NUCLEOTIDE SEQUENCE [LARGE SCALE GENOMIC DNA]</scope>
    <source>
        <strain evidence="2 3">An925</strain>
    </source>
</reference>
<organism evidence="2 3">
    <name type="scientific">Xylanibacter brevis</name>
    <dbReference type="NCBI Taxonomy" id="83231"/>
    <lineage>
        <taxon>Bacteria</taxon>
        <taxon>Pseudomonadati</taxon>
        <taxon>Bacteroidota</taxon>
        <taxon>Bacteroidia</taxon>
        <taxon>Bacteroidales</taxon>
        <taxon>Prevotellaceae</taxon>
        <taxon>Xylanibacter</taxon>
    </lineage>
</organism>
<gene>
    <name evidence="2" type="ORF">I6E12_12575</name>
</gene>
<protein>
    <submittedName>
        <fullName evidence="2">Uncharacterized protein</fullName>
    </submittedName>
</protein>
<feature type="non-terminal residue" evidence="2">
    <location>
        <position position="1"/>
    </location>
</feature>
<sequence length="57" mass="6142">ITAAGDRQRLHQIERGNDAGLLYHSSSIADENHRFPKGNHVTGTDTPSAPGIEELSC</sequence>
<dbReference type="EMBL" id="JADYTN010000087">
    <property type="protein sequence ID" value="MCF2564928.1"/>
    <property type="molecule type" value="Genomic_DNA"/>
</dbReference>
<proteinExistence type="predicted"/>
<comment type="caution">
    <text evidence="2">The sequence shown here is derived from an EMBL/GenBank/DDBJ whole genome shotgun (WGS) entry which is preliminary data.</text>
</comment>
<accession>A0ABS9CIK8</accession>
<keyword evidence="3" id="KW-1185">Reference proteome</keyword>
<evidence type="ECO:0000256" key="1">
    <source>
        <dbReference type="SAM" id="MobiDB-lite"/>
    </source>
</evidence>
<feature type="region of interest" description="Disordered" evidence="1">
    <location>
        <begin position="31"/>
        <end position="57"/>
    </location>
</feature>
<dbReference type="Proteomes" id="UP001200470">
    <property type="component" value="Unassembled WGS sequence"/>
</dbReference>
<evidence type="ECO:0000313" key="2">
    <source>
        <dbReference type="EMBL" id="MCF2564928.1"/>
    </source>
</evidence>
<evidence type="ECO:0000313" key="3">
    <source>
        <dbReference type="Proteomes" id="UP001200470"/>
    </source>
</evidence>
<name>A0ABS9CIK8_9BACT</name>